<evidence type="ECO:0000256" key="11">
    <source>
        <dbReference type="ARBA" id="ARBA00022801"/>
    </source>
</evidence>
<evidence type="ECO:0000256" key="10">
    <source>
        <dbReference type="ARBA" id="ARBA00022737"/>
    </source>
</evidence>
<name>A0AA88NNX6_TACVA</name>
<dbReference type="Proteomes" id="UP001187315">
    <property type="component" value="Unassembled WGS sequence"/>
</dbReference>
<gene>
    <name evidence="21" type="ORF">Q7C36_004188</name>
</gene>
<dbReference type="Gene3D" id="3.40.50.11050">
    <property type="match status" value="1"/>
</dbReference>
<dbReference type="Gene3D" id="2.150.10.10">
    <property type="entry name" value="Serralysin-like metalloprotease, C-terminal"/>
    <property type="match status" value="4"/>
</dbReference>
<keyword evidence="6" id="KW-0800">Toxin</keyword>
<dbReference type="InterPro" id="IPR020974">
    <property type="entry name" value="CPD_dom"/>
</dbReference>
<evidence type="ECO:0000313" key="22">
    <source>
        <dbReference type="Proteomes" id="UP001187315"/>
    </source>
</evidence>
<dbReference type="GO" id="GO:0006508">
    <property type="term" value="P:proteolysis"/>
    <property type="evidence" value="ECO:0007669"/>
    <property type="project" value="UniProtKB-KW"/>
</dbReference>
<dbReference type="SUPFAM" id="SSF51120">
    <property type="entry name" value="beta-Roll"/>
    <property type="match status" value="6"/>
</dbReference>
<evidence type="ECO:0000256" key="12">
    <source>
        <dbReference type="ARBA" id="ARBA00022807"/>
    </source>
</evidence>
<keyword evidence="22" id="KW-1185">Reference proteome</keyword>
<reference evidence="21" key="1">
    <citation type="submission" date="2023-08" db="EMBL/GenBank/DDBJ databases">
        <title>Pelteobagrus vachellii genome.</title>
        <authorList>
            <person name="Liu H."/>
        </authorList>
    </citation>
    <scope>NUCLEOTIDE SEQUENCE</scope>
    <source>
        <strain evidence="21">PRFRI_2022a</strain>
        <tissue evidence="21">Muscle</tissue>
    </source>
</reference>
<evidence type="ECO:0000256" key="6">
    <source>
        <dbReference type="ARBA" id="ARBA00022656"/>
    </source>
</evidence>
<keyword evidence="12" id="KW-0788">Thiol protease</keyword>
<dbReference type="PRINTS" id="PR00313">
    <property type="entry name" value="CABNDNGRPT"/>
</dbReference>
<dbReference type="InterPro" id="IPR050557">
    <property type="entry name" value="RTX_toxin/Mannuronan_C5-epim"/>
</dbReference>
<evidence type="ECO:0000256" key="19">
    <source>
        <dbReference type="SAM" id="SignalP"/>
    </source>
</evidence>
<keyword evidence="14" id="KW-0460">Magnesium</keyword>
<evidence type="ECO:0000256" key="5">
    <source>
        <dbReference type="ARBA" id="ARBA00022525"/>
    </source>
</evidence>
<keyword evidence="16" id="KW-0843">Virulence</keyword>
<keyword evidence="11" id="KW-0378">Hydrolase</keyword>
<keyword evidence="8" id="KW-0808">Transferase</keyword>
<keyword evidence="19" id="KW-0732">Signal</keyword>
<dbReference type="PROSITE" id="PS51771">
    <property type="entry name" value="CGT_MARTX_CPD"/>
    <property type="match status" value="1"/>
</dbReference>
<dbReference type="EMBL" id="JAVHJS010000004">
    <property type="protein sequence ID" value="KAK2860022.1"/>
    <property type="molecule type" value="Genomic_DNA"/>
</dbReference>
<keyword evidence="17" id="KW-0446">Lipid-binding</keyword>
<comment type="subcellular location">
    <subcellularLocation>
        <location evidence="2">Host cell</location>
    </subcellularLocation>
    <subcellularLocation>
        <location evidence="3">Host membrane</location>
    </subcellularLocation>
    <subcellularLocation>
        <location evidence="4">Secreted</location>
    </subcellularLocation>
</comment>
<dbReference type="GO" id="GO:0005576">
    <property type="term" value="C:extracellular region"/>
    <property type="evidence" value="ECO:0007669"/>
    <property type="project" value="UniProtKB-SubCell"/>
</dbReference>
<feature type="chain" id="PRO_5041702803" description="Peptidase C80 domain-containing protein" evidence="19">
    <location>
        <begin position="23"/>
        <end position="2244"/>
    </location>
</feature>
<evidence type="ECO:0000313" key="21">
    <source>
        <dbReference type="EMBL" id="KAK2860022.1"/>
    </source>
</evidence>
<feature type="signal peptide" evidence="19">
    <location>
        <begin position="1"/>
        <end position="22"/>
    </location>
</feature>
<dbReference type="Pfam" id="PF11713">
    <property type="entry name" value="Peptidase_C80"/>
    <property type="match status" value="1"/>
</dbReference>
<dbReference type="PANTHER" id="PTHR38340:SF1">
    <property type="entry name" value="S-LAYER PROTEIN"/>
    <property type="match status" value="1"/>
</dbReference>
<organism evidence="21 22">
    <name type="scientific">Tachysurus vachellii</name>
    <name type="common">Darkbarbel catfish</name>
    <name type="synonym">Pelteobagrus vachellii</name>
    <dbReference type="NCBI Taxonomy" id="175792"/>
    <lineage>
        <taxon>Eukaryota</taxon>
        <taxon>Metazoa</taxon>
        <taxon>Chordata</taxon>
        <taxon>Craniata</taxon>
        <taxon>Vertebrata</taxon>
        <taxon>Euteleostomi</taxon>
        <taxon>Actinopterygii</taxon>
        <taxon>Neopterygii</taxon>
        <taxon>Teleostei</taxon>
        <taxon>Ostariophysi</taxon>
        <taxon>Siluriformes</taxon>
        <taxon>Bagridae</taxon>
        <taxon>Tachysurus</taxon>
    </lineage>
</organism>
<evidence type="ECO:0000256" key="8">
    <source>
        <dbReference type="ARBA" id="ARBA00022679"/>
    </source>
</evidence>
<dbReference type="Pfam" id="PF00353">
    <property type="entry name" value="HemolysinCabind"/>
    <property type="match status" value="5"/>
</dbReference>
<evidence type="ECO:0000256" key="7">
    <source>
        <dbReference type="ARBA" id="ARBA00022670"/>
    </source>
</evidence>
<dbReference type="PANTHER" id="PTHR38340">
    <property type="entry name" value="S-LAYER PROTEIN"/>
    <property type="match status" value="1"/>
</dbReference>
<dbReference type="GO" id="GO:0008289">
    <property type="term" value="F:lipid binding"/>
    <property type="evidence" value="ECO:0007669"/>
    <property type="project" value="UniProtKB-KW"/>
</dbReference>
<protein>
    <recommendedName>
        <fullName evidence="20">Peptidase C80 domain-containing protein</fullName>
    </recommendedName>
</protein>
<accession>A0AA88NNX6</accession>
<evidence type="ECO:0000256" key="18">
    <source>
        <dbReference type="ARBA" id="ARBA00023136"/>
    </source>
</evidence>
<evidence type="ECO:0000256" key="4">
    <source>
        <dbReference type="ARBA" id="ARBA00004613"/>
    </source>
</evidence>
<dbReference type="GO" id="GO:0043657">
    <property type="term" value="C:host cell"/>
    <property type="evidence" value="ECO:0007669"/>
    <property type="project" value="UniProtKB-SubCell"/>
</dbReference>
<keyword evidence="15" id="KW-1043">Host membrane</keyword>
<evidence type="ECO:0000256" key="3">
    <source>
        <dbReference type="ARBA" id="ARBA00004551"/>
    </source>
</evidence>
<evidence type="ECO:0000256" key="2">
    <source>
        <dbReference type="ARBA" id="ARBA00004340"/>
    </source>
</evidence>
<dbReference type="GO" id="GO:0016740">
    <property type="term" value="F:transferase activity"/>
    <property type="evidence" value="ECO:0007669"/>
    <property type="project" value="UniProtKB-KW"/>
</dbReference>
<sequence length="2244" mass="251765">MAAVCGHLWVALWLCLIGHIATFELEEQDWEYLGSDVVSLHRLKGLAHRFQHQTVKVQHDHRLRTPRYSPGHYEYFKTINEWNKGTIKYSKTTNHFSLGWNSMAKAIFADLKHCLDITKCILQKQQELNMFLETIEKKKTHDPLLVASELSYSYTNKVILIMDNEPETLRKADDEYSEDPYYSIRANMTCLYSDLCLSMVTTGTVLKIIGSNSEDGNTLSGYTGNSLASLMTKLQKASLYSITESVSSTFRNDFLRFLTGVFYSNVVLETTNQNEHVYQILDDIGATVEYKAPKRPVDHTTQYDIQHILIMQDDPVVRDAARCLYEKHPTVSSVYILENERPKLIKGDPVPLTAESRLVLVGHGRRSTDGKMELAGYNAKKVADIIGHTNLEGNQIKTTRVVACEVGSDETFRNTLIKELHARSIETELHLSNSLLHVSHSGQKYTGEITPDGLVWKHKDDSKKTVVKMDRNGEVVTQIKTRNHAEVIFLNERNILGGKFIDSWPEEPNKFVSEGLREVYTNDLEGLAWAFFHHRKNFVKESVVKMHPVMETEYKINDLDVTFLNGQTIVTIGPWHNSKDTVFLNDFLNRCYEITSGGDILNLITHYAAFGEKQATYLMLNDWIYKILKDHLYIYPVGKRLTKDESVEDIETIIREQFNKNKYTEIRKGIENCSGDRHEYGKYAKASLQGGYTRSNFNPPLSLKKEAWYSTLFLALVISESSRNFRSFPITLMAMDIAQSQNTRTAEEGLSFLWEHPMQKGQTWTNPQHRGFLGSIELIEDKNSERKKNEKKRNQYKNKILKELIQKENEIVTRWLKIFGNDHTKIDTENLESILKLVYGQDNLNKDKSLIDDFENSYKYFMNKIKSPPSSPGILGGSYDGAAKLQDVHSAADVESSLKLSSYYSRSSFILAEHIQSELQRTFGEKVQELHVKSDSVMIQDAEFHCELVFDEKTDESTKWKLQLPEEGKIQMEKMWKSMAKVSDKTTPHTVSGHLERAGMALGIIGLMLGSQGAARAFEQGETKTGIIASLQTFHGVTGMTLAAVGKKVSVSAENKVVQAVSKVLKTPVAKGALVAFPIVGIGFGIYNIKEDLKRGDALGMIDATFDTLMVGLDVVELAQPELTPIITPLNLALNGIRLVFDDLYLDTQAELNKLPSDASVLDKIGAFFTGLDKGILHFMCTVGSFFATIPYREIENGYRLVEEISDYHKYYSQREVESGRKAIDFTAGESSWNGGSITFCLSDGRYSEMCMNYFVSADERPQNKCWCIDTKETNDIVLGTGESHQLLHSTVQIKIFLFIPVGSVRVVSGYETLTNSRYGKYSGNSKKNNFFAVQTNKNNDTMDIMLDYYYELYGKAGTDTFYLGPQTSYVEGQGDNDIYIIPKDGGNTIINNYDPHKAADQLILSINYDQISVTKTGNDVVLQFTNDHCVRIKEWFTSESYRHINIMSADGILFDISTAVISSVKLVARGVNVMSKPEGQKVDTTEPLLLSVINIIGSPYNDHLIGNAQKNMINGGGGQDYMKGGEEEDVYVVNEKENSRVQIENYSRDKEMDIIIIEANLHAIKTEVQGNNLTLIPFSDDSPIVLINWFRSEEDRHLLVVTKDLITFSLSADRILCSQSDPIHSKCILSQSIDYSESTHPLVIDLETDKAYLNVTYLHGSILNDNIKANALGNTIIPGNGADFLQGRGGEDLYVVTPGYGLKTIDNFSPDLALDTLFIKENYKLIAVKCSGTNLKLLINEREEVLLKDWFKSKMSQHLQVRTADGIIFNLQSNVNKCMDHIKLPKSVDYRNRIPGQIMLMNLGEFVSVENMYGSPGFDNMIANDKGNWLDPFTGGGIMIGGEGNDTYVVKPEYGTRIEIDNFANDEKEDTVLFQAEFLSTSFSVDRENDDVIISAKNKGQNMKVRLLNYTAGQKHQHLSFQSADGVHFWVRSPIINQSGVLKDPWIEAYKVILKNKQLDCCIDLSSQKNLSTVYTVQGCSYQSNHIQGNEKDNALFGGMLDDLLDGDDGHDILMGGQGNDILLGNSGNDILYGEDGDDMMLGGSGWDSFIPGPGADMIDGGPGRDTVLYQGDHEKGEGVYVSLLSGEGHQADAEGDVLKDLENVIGTIYSDILISGYEPALLKGSDGDDVLVSVAEGDYLIGGEGRDIYFVVPHRGLITIDNCAEDNAMDILYLPSVTYGSAESKEFSTGMYLKFPLFDSTFMDIFIKDWFSDGHKCGHLTIIMPEHMIVGKKEATKNRCAG</sequence>
<keyword evidence="7" id="KW-0645">Protease</keyword>
<dbReference type="InterPro" id="IPR011049">
    <property type="entry name" value="Serralysin-like_metalloprot_C"/>
</dbReference>
<evidence type="ECO:0000256" key="13">
    <source>
        <dbReference type="ARBA" id="ARBA00022813"/>
    </source>
</evidence>
<comment type="cofactor">
    <cofactor evidence="1">
        <name>Mg(2+)</name>
        <dbReference type="ChEBI" id="CHEBI:18420"/>
    </cofactor>
</comment>
<evidence type="ECO:0000256" key="1">
    <source>
        <dbReference type="ARBA" id="ARBA00001946"/>
    </source>
</evidence>
<dbReference type="InterPro" id="IPR001343">
    <property type="entry name" value="Hemolysn_Ca-bd"/>
</dbReference>
<dbReference type="GO" id="GO:0005509">
    <property type="term" value="F:calcium ion binding"/>
    <property type="evidence" value="ECO:0007669"/>
    <property type="project" value="InterPro"/>
</dbReference>
<evidence type="ECO:0000259" key="20">
    <source>
        <dbReference type="PROSITE" id="PS51771"/>
    </source>
</evidence>
<evidence type="ECO:0000256" key="9">
    <source>
        <dbReference type="ARBA" id="ARBA00022723"/>
    </source>
</evidence>
<keyword evidence="9" id="KW-0479">Metal-binding</keyword>
<evidence type="ECO:0000256" key="17">
    <source>
        <dbReference type="ARBA" id="ARBA00023121"/>
    </source>
</evidence>
<keyword evidence="10" id="KW-0677">Repeat</keyword>
<evidence type="ECO:0000256" key="15">
    <source>
        <dbReference type="ARBA" id="ARBA00022870"/>
    </source>
</evidence>
<evidence type="ECO:0000256" key="14">
    <source>
        <dbReference type="ARBA" id="ARBA00022842"/>
    </source>
</evidence>
<feature type="domain" description="Peptidase C80" evidence="20">
    <location>
        <begin position="294"/>
        <end position="471"/>
    </location>
</feature>
<dbReference type="GO" id="GO:0008234">
    <property type="term" value="F:cysteine-type peptidase activity"/>
    <property type="evidence" value="ECO:0007669"/>
    <property type="project" value="UniProtKB-KW"/>
</dbReference>
<proteinExistence type="predicted"/>
<evidence type="ECO:0000256" key="16">
    <source>
        <dbReference type="ARBA" id="ARBA00023026"/>
    </source>
</evidence>
<comment type="caution">
    <text evidence="21">The sequence shown here is derived from an EMBL/GenBank/DDBJ whole genome shotgun (WGS) entry which is preliminary data.</text>
</comment>
<dbReference type="InterPro" id="IPR038383">
    <property type="entry name" value="CPD_dom_sf"/>
</dbReference>
<keyword evidence="18" id="KW-0472">Membrane</keyword>
<dbReference type="GO" id="GO:0090729">
    <property type="term" value="F:toxin activity"/>
    <property type="evidence" value="ECO:0007669"/>
    <property type="project" value="UniProtKB-KW"/>
</dbReference>
<keyword evidence="13" id="KW-0068">Autocatalytic cleavage</keyword>
<dbReference type="CDD" id="cd20500">
    <property type="entry name" value="Peptidase_C80"/>
    <property type="match status" value="1"/>
</dbReference>
<keyword evidence="5" id="KW-0964">Secreted</keyword>